<dbReference type="PROSITE" id="PS50949">
    <property type="entry name" value="HTH_GNTR"/>
    <property type="match status" value="1"/>
</dbReference>
<name>A0ABS6EZV6_9CLOT</name>
<evidence type="ECO:0000313" key="5">
    <source>
        <dbReference type="EMBL" id="MBU5591782.1"/>
    </source>
</evidence>
<dbReference type="SMART" id="SM00345">
    <property type="entry name" value="HTH_GNTR"/>
    <property type="match status" value="1"/>
</dbReference>
<keyword evidence="3" id="KW-0804">Transcription</keyword>
<dbReference type="PANTHER" id="PTHR38445">
    <property type="entry name" value="HTH-TYPE TRANSCRIPTIONAL REPRESSOR YTRA"/>
    <property type="match status" value="1"/>
</dbReference>
<evidence type="ECO:0000256" key="2">
    <source>
        <dbReference type="ARBA" id="ARBA00023125"/>
    </source>
</evidence>
<evidence type="ECO:0000256" key="1">
    <source>
        <dbReference type="ARBA" id="ARBA00023015"/>
    </source>
</evidence>
<organism evidence="5 6">
    <name type="scientific">Clostridium simiarum</name>
    <dbReference type="NCBI Taxonomy" id="2841506"/>
    <lineage>
        <taxon>Bacteria</taxon>
        <taxon>Bacillati</taxon>
        <taxon>Bacillota</taxon>
        <taxon>Clostridia</taxon>
        <taxon>Eubacteriales</taxon>
        <taxon>Clostridiaceae</taxon>
        <taxon>Clostridium</taxon>
    </lineage>
</organism>
<dbReference type="CDD" id="cd07377">
    <property type="entry name" value="WHTH_GntR"/>
    <property type="match status" value="1"/>
</dbReference>
<dbReference type="PANTHER" id="PTHR38445:SF9">
    <property type="entry name" value="HTH-TYPE TRANSCRIPTIONAL REPRESSOR YTRA"/>
    <property type="match status" value="1"/>
</dbReference>
<keyword evidence="1" id="KW-0805">Transcription regulation</keyword>
<accession>A0ABS6EZV6</accession>
<dbReference type="InterPro" id="IPR000524">
    <property type="entry name" value="Tscrpt_reg_HTH_GntR"/>
</dbReference>
<evidence type="ECO:0000256" key="3">
    <source>
        <dbReference type="ARBA" id="ARBA00023163"/>
    </source>
</evidence>
<dbReference type="RefSeq" id="WP_216456732.1">
    <property type="nucleotide sequence ID" value="NZ_JAHLQL010000002.1"/>
</dbReference>
<dbReference type="Pfam" id="PF00392">
    <property type="entry name" value="GntR"/>
    <property type="match status" value="1"/>
</dbReference>
<dbReference type="EMBL" id="JAHLQL010000002">
    <property type="protein sequence ID" value="MBU5591782.1"/>
    <property type="molecule type" value="Genomic_DNA"/>
</dbReference>
<reference evidence="5 6" key="1">
    <citation type="submission" date="2021-06" db="EMBL/GenBank/DDBJ databases">
        <authorList>
            <person name="Sun Q."/>
            <person name="Li D."/>
        </authorList>
    </citation>
    <scope>NUCLEOTIDE SEQUENCE [LARGE SCALE GENOMIC DNA]</scope>
    <source>
        <strain evidence="5 6">MSJ-4</strain>
    </source>
</reference>
<proteinExistence type="predicted"/>
<evidence type="ECO:0000259" key="4">
    <source>
        <dbReference type="PROSITE" id="PS50949"/>
    </source>
</evidence>
<comment type="caution">
    <text evidence="5">The sequence shown here is derived from an EMBL/GenBank/DDBJ whole genome shotgun (WGS) entry which is preliminary data.</text>
</comment>
<keyword evidence="6" id="KW-1185">Reference proteome</keyword>
<protein>
    <submittedName>
        <fullName evidence="5">GntR family transcriptional regulator</fullName>
    </submittedName>
</protein>
<feature type="domain" description="HTH gntR-type" evidence="4">
    <location>
        <begin position="14"/>
        <end position="82"/>
    </location>
</feature>
<evidence type="ECO:0000313" key="6">
    <source>
        <dbReference type="Proteomes" id="UP000736583"/>
    </source>
</evidence>
<sequence length="325" mass="37089">MIAINIIVAKKSGIPLYLQVKKQIMDHIRNGSLKVGTKMPTERELAETLKVSRNTVSSAYKELEKEGVLKSYQGRGTFVAEEDKPWKEKNVKDKIIRFVDIGIEEALESGMDIEEFLDIVTTRVKEKSDFMRKLTAVYVECNIEQSRMFSRELSSAMNMNVVPLTIGDLKEMKEETVDILEKSQVVIATFNHVNEVSKLIERFNKEIFGVAINADLETIVKIARYPNETKFGFLCISEEFMFKIQRALESAGLGGIDIRFTNAQNESQVKELIESSDVIIVSPGRYKETEKFNRDKKDVIKFIYSLDDGSVKALRSKILEINHKN</sequence>
<gene>
    <name evidence="5" type="ORF">KQI89_08390</name>
</gene>
<keyword evidence="2" id="KW-0238">DNA-binding</keyword>
<dbReference type="Proteomes" id="UP000736583">
    <property type="component" value="Unassembled WGS sequence"/>
</dbReference>